<protein>
    <submittedName>
        <fullName evidence="5">TatD DNase family protein</fullName>
    </submittedName>
</protein>
<dbReference type="InterPro" id="IPR018228">
    <property type="entry name" value="DNase_TatD-rel_CS"/>
</dbReference>
<reference evidence="5 6" key="1">
    <citation type="submission" date="2018-03" db="EMBL/GenBank/DDBJ databases">
        <title>Genomic Encyclopedia of Type Strains, Phase III (KMG-III): the genomes of soil and plant-associated and newly described type strains.</title>
        <authorList>
            <person name="Whitman W."/>
        </authorList>
    </citation>
    <scope>NUCLEOTIDE SEQUENCE [LARGE SCALE GENOMIC DNA]</scope>
    <source>
        <strain evidence="5 6">MWH-P2sevCIIIb</strain>
    </source>
</reference>
<evidence type="ECO:0000256" key="3">
    <source>
        <dbReference type="ARBA" id="ARBA00022801"/>
    </source>
</evidence>
<proteinExistence type="inferred from homology"/>
<sequence>MLIDTHCHLDAPELAADRDEVIGQAVAAGVHAILIPSVEANNFDTVRELAHSFDQGCYALGIHPLYVQQAQTDALDQLKLALETHQNDPKLIAIGEIGLDFFIPELSTKDARQRQEYFYEAQLDLAVEFKLPVLLHVRRSQDTLLKYLRRRSSIGGFAHAFNGSLQQAHQFVDLGFALGMGGAMTYSRALQIQRIAQTIPLESLVLETDSPDIAPAWQKTDRRNTPAQVLGVARHLAELRGQKLEDIIETTGQTATRVCPKLALAFSTGRGNRHEQACAATERDR</sequence>
<dbReference type="AlphaFoldDB" id="A0A2T0XJB6"/>
<dbReference type="GO" id="GO:0005829">
    <property type="term" value="C:cytosol"/>
    <property type="evidence" value="ECO:0007669"/>
    <property type="project" value="TreeGrafter"/>
</dbReference>
<dbReference type="InterPro" id="IPR001130">
    <property type="entry name" value="TatD-like"/>
</dbReference>
<dbReference type="PROSITE" id="PS01137">
    <property type="entry name" value="TATD_1"/>
    <property type="match status" value="1"/>
</dbReference>
<evidence type="ECO:0000256" key="1">
    <source>
        <dbReference type="ARBA" id="ARBA00009275"/>
    </source>
</evidence>
<comment type="similarity">
    <text evidence="1">Belongs to the metallo-dependent hydrolases superfamily. TatD-type hydrolase family.</text>
</comment>
<dbReference type="OrthoDB" id="9810005at2"/>
<feature type="binding site" evidence="4">
    <location>
        <position position="6"/>
    </location>
    <ligand>
        <name>a divalent metal cation</name>
        <dbReference type="ChEBI" id="CHEBI:60240"/>
        <label>1</label>
    </ligand>
</feature>
<feature type="binding site" evidence="4">
    <location>
        <position position="159"/>
    </location>
    <ligand>
        <name>a divalent metal cation</name>
        <dbReference type="ChEBI" id="CHEBI:60240"/>
        <label>2</label>
    </ligand>
</feature>
<comment type="caution">
    <text evidence="5">The sequence shown here is derived from an EMBL/GenBank/DDBJ whole genome shotgun (WGS) entry which is preliminary data.</text>
</comment>
<dbReference type="GO" id="GO:0046872">
    <property type="term" value="F:metal ion binding"/>
    <property type="evidence" value="ECO:0007669"/>
    <property type="project" value="UniProtKB-KW"/>
</dbReference>
<dbReference type="InterPro" id="IPR032466">
    <property type="entry name" value="Metal_Hydrolase"/>
</dbReference>
<feature type="binding site" evidence="4">
    <location>
        <position position="96"/>
    </location>
    <ligand>
        <name>a divalent metal cation</name>
        <dbReference type="ChEBI" id="CHEBI:60240"/>
        <label>1</label>
    </ligand>
</feature>
<dbReference type="GO" id="GO:0016788">
    <property type="term" value="F:hydrolase activity, acting on ester bonds"/>
    <property type="evidence" value="ECO:0007669"/>
    <property type="project" value="InterPro"/>
</dbReference>
<evidence type="ECO:0000313" key="5">
    <source>
        <dbReference type="EMBL" id="PRY99054.1"/>
    </source>
</evidence>
<dbReference type="FunFam" id="3.20.20.140:FF:000005">
    <property type="entry name" value="TatD family hydrolase"/>
    <property type="match status" value="1"/>
</dbReference>
<dbReference type="SUPFAM" id="SSF51556">
    <property type="entry name" value="Metallo-dependent hydrolases"/>
    <property type="match status" value="1"/>
</dbReference>
<dbReference type="Gene3D" id="3.20.20.140">
    <property type="entry name" value="Metal-dependent hydrolases"/>
    <property type="match status" value="1"/>
</dbReference>
<name>A0A2T0XJB6_9BURK</name>
<dbReference type="PANTHER" id="PTHR46124">
    <property type="entry name" value="D-AMINOACYL-TRNA DEACYLASE"/>
    <property type="match status" value="1"/>
</dbReference>
<dbReference type="Proteomes" id="UP000238308">
    <property type="component" value="Unassembled WGS sequence"/>
</dbReference>
<evidence type="ECO:0000256" key="2">
    <source>
        <dbReference type="ARBA" id="ARBA00022723"/>
    </source>
</evidence>
<evidence type="ECO:0000313" key="6">
    <source>
        <dbReference type="Proteomes" id="UP000238308"/>
    </source>
</evidence>
<feature type="binding site" evidence="4">
    <location>
        <position position="8"/>
    </location>
    <ligand>
        <name>a divalent metal cation</name>
        <dbReference type="ChEBI" id="CHEBI:60240"/>
        <label>1</label>
    </ligand>
</feature>
<feature type="binding site" evidence="4">
    <location>
        <position position="136"/>
    </location>
    <ligand>
        <name>a divalent metal cation</name>
        <dbReference type="ChEBI" id="CHEBI:60240"/>
        <label>2</label>
    </ligand>
</feature>
<organism evidence="5 6">
    <name type="scientific">Jezberella montanilacus</name>
    <dbReference type="NCBI Taxonomy" id="323426"/>
    <lineage>
        <taxon>Bacteria</taxon>
        <taxon>Pseudomonadati</taxon>
        <taxon>Pseudomonadota</taxon>
        <taxon>Betaproteobacteria</taxon>
        <taxon>Burkholderiales</taxon>
        <taxon>Alcaligenaceae</taxon>
        <taxon>Jezberella</taxon>
    </lineage>
</organism>
<dbReference type="CDD" id="cd01310">
    <property type="entry name" value="TatD_DNAse"/>
    <property type="match status" value="1"/>
</dbReference>
<dbReference type="PANTHER" id="PTHR46124:SF3">
    <property type="entry name" value="HYDROLASE"/>
    <property type="match status" value="1"/>
</dbReference>
<feature type="binding site" evidence="4">
    <location>
        <position position="209"/>
    </location>
    <ligand>
        <name>a divalent metal cation</name>
        <dbReference type="ChEBI" id="CHEBI:60240"/>
        <label>1</label>
    </ligand>
</feature>
<keyword evidence="2 4" id="KW-0479">Metal-binding</keyword>
<keyword evidence="3" id="KW-0378">Hydrolase</keyword>
<keyword evidence="6" id="KW-1185">Reference proteome</keyword>
<dbReference type="EMBL" id="PVTV01000011">
    <property type="protein sequence ID" value="PRY99054.1"/>
    <property type="molecule type" value="Genomic_DNA"/>
</dbReference>
<accession>A0A2T0XJB6</accession>
<evidence type="ECO:0000256" key="4">
    <source>
        <dbReference type="PIRSR" id="PIRSR005902-1"/>
    </source>
</evidence>
<dbReference type="PIRSF" id="PIRSF005902">
    <property type="entry name" value="DNase_TatD"/>
    <property type="match status" value="1"/>
</dbReference>
<dbReference type="RefSeq" id="WP_106226400.1">
    <property type="nucleotide sequence ID" value="NZ_PVTV01000011.1"/>
</dbReference>
<dbReference type="Pfam" id="PF01026">
    <property type="entry name" value="TatD_DNase"/>
    <property type="match status" value="1"/>
</dbReference>
<gene>
    <name evidence="5" type="ORF">BCM14_0492</name>
</gene>